<accession>V6U3U2</accession>
<organism evidence="1 2">
    <name type="scientific">Giardia intestinalis</name>
    <name type="common">Giardia lamblia</name>
    <dbReference type="NCBI Taxonomy" id="5741"/>
    <lineage>
        <taxon>Eukaryota</taxon>
        <taxon>Metamonada</taxon>
        <taxon>Diplomonadida</taxon>
        <taxon>Hexamitidae</taxon>
        <taxon>Giardiinae</taxon>
        <taxon>Giardia</taxon>
    </lineage>
</organism>
<dbReference type="OrthoDB" id="10253166at2759"/>
<proteinExistence type="predicted"/>
<dbReference type="Proteomes" id="UP000018040">
    <property type="component" value="Unassembled WGS sequence"/>
</dbReference>
<dbReference type="VEuPathDB" id="GiardiaDB:QR46_2180"/>
<reference evidence="2" key="1">
    <citation type="submission" date="2012-02" db="EMBL/GenBank/DDBJ databases">
        <title>Genome sequencing of Giardia lamblia Genotypes A2 and B isolates (DH and GS) and comparative analysis with the genomes of Genotypes A1 and E (WB and Pig).</title>
        <authorList>
            <person name="Adam R."/>
            <person name="Dahlstrom E."/>
            <person name="Martens C."/>
            <person name="Bruno D."/>
            <person name="Barbian K."/>
            <person name="Porcella S.F."/>
            <person name="Nash T."/>
        </authorList>
    </citation>
    <scope>NUCLEOTIDE SEQUENCE</scope>
    <source>
        <strain evidence="2">GS</strain>
    </source>
</reference>
<dbReference type="AlphaFoldDB" id="V6U3U2"/>
<dbReference type="VEuPathDB" id="GiardiaDB:GL50803_0016135"/>
<comment type="caution">
    <text evidence="1">The sequence shown here is derived from an EMBL/GenBank/DDBJ whole genome shotgun (WGS) entry which is preliminary data.</text>
</comment>
<dbReference type="VEuPathDB" id="GiardiaDB:DHA2_150028"/>
<dbReference type="EMBL" id="AHHH01000008">
    <property type="protein sequence ID" value="ESU45282.1"/>
    <property type="molecule type" value="Genomic_DNA"/>
</dbReference>
<evidence type="ECO:0000313" key="2">
    <source>
        <dbReference type="Proteomes" id="UP000018040"/>
    </source>
</evidence>
<sequence>MKMDSSLSGTLSLMSLSLETVEVEFETSLEQFVMGINRSTEDLQQASFLVRASGYENKLPQIFSRKVCALALQLGEKKLANPKEIILQFLKNVIISSTYIPRIEHAALGYLKRCVDLFGKYTSAAKEAIVQLLVDVLLGVHNLPGKPLYDLMINRVAHKVAWGIVGAISMIPFETDDDMSALANGIRLSLQLCKKDAPLTKTYLNQLVVLFRISIEVENLFRVQSSLYCSPTIFSQVYGSIFFSTQKDLLVRLIQTDVTAVQGYVELLVIPSDNIAHLIHLCREISLASVMDEELPSLVCSQDTGQEPGYTMISNLRVFCKQVIFAGSQMGKDLLENIRFTATKQLAKGPLYEFLSPIADLHSILPLLFRDQPPVFLINTIEVSLSLAYKDILHALSDSIPNQSTVDIAEASAGQLIGILVQAVIHMKGSFVIEFSEAKQLIDHCSTRVGKILTIVFERCQGHIASDDVSGGYSPHILAGVIAFILGTEIDLLEALKLLCKGNMLAVDKLTQCVQDMRLCYRVMIDDTSTDDALLSLVCSYLTLVKARDEPSTRTFPVICYNQLATTMSIHIDTRYVTRMEEIFRGRNLFINTGSTVIFEYALGSFSVTIRTYVIVMLILLFLQSTDFEPPMRFNKFVSQFFAAFTMENTFTSRMLVTRLILGLIFDVPFMCISKTGHSISDQVDYTSGFIASFTEISGLLNCSSVADVGLRGDSLDRLATLFVYANPYIVDVIKILIEQEFDLYDPERKILDMCFPEYISQSPAGTQQQRTNDLITAVPTSQARKYVAQHHLSLKAAIVQCVKRCKSSLLEIHGEISKKWSIELDILKAVLGELVDTGVLEIDEQNLYVYEI</sequence>
<dbReference type="VEuPathDB" id="GiardiaDB:GL50581_3667"/>
<gene>
    <name evidence="1" type="ORF">GSB_150756</name>
</gene>
<name>V6U3U2_GIAIN</name>
<evidence type="ECO:0000313" key="1">
    <source>
        <dbReference type="EMBL" id="ESU45282.1"/>
    </source>
</evidence>
<reference evidence="1 2" key="2">
    <citation type="journal article" date="2013" name="Genome Biol. Evol.">
        <title>Genome sequencing of Giardia lamblia genotypes A2 and B isolates (DH and GS) and comparative analysis with the genomes of genotypes A1 and E (WB and Pig).</title>
        <authorList>
            <person name="Adam R.D."/>
            <person name="Dahlstrom E.W."/>
            <person name="Martens C.A."/>
            <person name="Bruno D.P."/>
            <person name="Barbian K.D."/>
            <person name="Ricklefs S.M."/>
            <person name="Hernandez M.M."/>
            <person name="Narla N.P."/>
            <person name="Patel R.B."/>
            <person name="Porcella S.F."/>
            <person name="Nash T.E."/>
        </authorList>
    </citation>
    <scope>NUCLEOTIDE SEQUENCE [LARGE SCALE GENOMIC DNA]</scope>
    <source>
        <strain evidence="1 2">GS</strain>
    </source>
</reference>
<protein>
    <submittedName>
        <fullName evidence="1">Uncharacterized protein</fullName>
    </submittedName>
</protein>